<dbReference type="InterPro" id="IPR004474">
    <property type="entry name" value="LytR_CpsA_psr"/>
</dbReference>
<evidence type="ECO:0000256" key="3">
    <source>
        <dbReference type="SAM" id="Phobius"/>
    </source>
</evidence>
<evidence type="ECO:0000259" key="4">
    <source>
        <dbReference type="Pfam" id="PF03816"/>
    </source>
</evidence>
<evidence type="ECO:0000313" key="6">
    <source>
        <dbReference type="Proteomes" id="UP000185669"/>
    </source>
</evidence>
<dbReference type="NCBIfam" id="TIGR00350">
    <property type="entry name" value="lytR_cpsA_psr"/>
    <property type="match status" value="1"/>
</dbReference>
<sequence length="480" mass="54423">MAEKNTNNNQKSNKKHRWIGIFLIALLLLFIGLAGYYLERDLEPVPENQIEQQEEIGQNDAGPEREEATTEQLTDKEDKSKERSDMTDREDISESVESELEKDKTDKTIEKEQTTEQTDETEQADETESIDQKDQKDQKDVEQADNKSETEETSTSGDLDSEAESDIQVNKEIKDKKDVTDAESAGEDLKSSEAEDIKQPDSSKSELEDSNSTKVTQDQPVSDSAEKETETKTEQLEKDSAVKETKTKTDIEKELEDPSLIERILSILGLAESDFTQNLNILFVGLDDEESVSIGSIEADSIMVAKLRPENNKLQIEHIDEDTVYKGELLREYHDGDIQPAVEEISGNKIDYYVYVNYLGFEKVIDELGGVSITLDQEVKVPGLGLNLKAGDNLLSGKEALNFVRWRSSDSLERFERQKLLINSVMAKLKSNNILFNVKELYNTIVESYNSIETDINPVLAAEIFNYIRENKELELEYID</sequence>
<dbReference type="Pfam" id="PF03816">
    <property type="entry name" value="LytR_cpsA_psr"/>
    <property type="match status" value="1"/>
</dbReference>
<keyword evidence="6" id="KW-1185">Reference proteome</keyword>
<feature type="compositionally biased region" description="Acidic residues" evidence="2">
    <location>
        <begin position="117"/>
        <end position="129"/>
    </location>
</feature>
<dbReference type="RefSeq" id="WP_076546110.1">
    <property type="nucleotide sequence ID" value="NZ_FTNC01000034.1"/>
</dbReference>
<dbReference type="EMBL" id="FTNC01000034">
    <property type="protein sequence ID" value="SIR54141.1"/>
    <property type="molecule type" value="Genomic_DNA"/>
</dbReference>
<feature type="compositionally biased region" description="Basic and acidic residues" evidence="2">
    <location>
        <begin position="224"/>
        <end position="250"/>
    </location>
</feature>
<protein>
    <submittedName>
        <fullName evidence="5">Transcriptional attenuator, LytR family</fullName>
    </submittedName>
</protein>
<dbReference type="Proteomes" id="UP000185669">
    <property type="component" value="Unassembled WGS sequence"/>
</dbReference>
<feature type="compositionally biased region" description="Basic and acidic residues" evidence="2">
    <location>
        <begin position="187"/>
        <end position="207"/>
    </location>
</feature>
<keyword evidence="3" id="KW-0812">Transmembrane</keyword>
<feature type="compositionally biased region" description="Polar residues" evidence="2">
    <location>
        <begin position="210"/>
        <end position="222"/>
    </location>
</feature>
<gene>
    <name evidence="5" type="ORF">SAMN05421834_13423</name>
</gene>
<evidence type="ECO:0000256" key="1">
    <source>
        <dbReference type="ARBA" id="ARBA00006068"/>
    </source>
</evidence>
<feature type="transmembrane region" description="Helical" evidence="3">
    <location>
        <begin position="18"/>
        <end position="38"/>
    </location>
</feature>
<feature type="compositionally biased region" description="Basic and acidic residues" evidence="2">
    <location>
        <begin position="130"/>
        <end position="150"/>
    </location>
</feature>
<dbReference type="InterPro" id="IPR050922">
    <property type="entry name" value="LytR/CpsA/Psr_CW_biosynth"/>
</dbReference>
<reference evidence="6" key="1">
    <citation type="submission" date="2017-01" db="EMBL/GenBank/DDBJ databases">
        <authorList>
            <person name="Varghese N."/>
            <person name="Submissions S."/>
        </authorList>
    </citation>
    <scope>NUCLEOTIDE SEQUENCE [LARGE SCALE GENOMIC DNA]</scope>
    <source>
        <strain evidence="6">ATCC 700103</strain>
    </source>
</reference>
<feature type="region of interest" description="Disordered" evidence="2">
    <location>
        <begin position="48"/>
        <end position="250"/>
    </location>
</feature>
<dbReference type="PANTHER" id="PTHR33392">
    <property type="entry name" value="POLYISOPRENYL-TEICHOIC ACID--PEPTIDOGLYCAN TEICHOIC ACID TRANSFERASE TAGU"/>
    <property type="match status" value="1"/>
</dbReference>
<evidence type="ECO:0000313" key="5">
    <source>
        <dbReference type="EMBL" id="SIR54141.1"/>
    </source>
</evidence>
<evidence type="ECO:0000256" key="2">
    <source>
        <dbReference type="SAM" id="MobiDB-lite"/>
    </source>
</evidence>
<feature type="compositionally biased region" description="Basic and acidic residues" evidence="2">
    <location>
        <begin position="99"/>
        <end position="114"/>
    </location>
</feature>
<name>A0A1N7BS03_9FIRM</name>
<feature type="compositionally biased region" description="Basic and acidic residues" evidence="2">
    <location>
        <begin position="62"/>
        <end position="92"/>
    </location>
</feature>
<keyword evidence="3" id="KW-0472">Membrane</keyword>
<dbReference type="PANTHER" id="PTHR33392:SF6">
    <property type="entry name" value="POLYISOPRENYL-TEICHOIC ACID--PEPTIDOGLYCAN TEICHOIC ACID TRANSFERASE TAGU"/>
    <property type="match status" value="1"/>
</dbReference>
<feature type="compositionally biased region" description="Basic and acidic residues" evidence="2">
    <location>
        <begin position="169"/>
        <end position="180"/>
    </location>
</feature>
<dbReference type="STRING" id="56779.SAMN05421834_13423"/>
<keyword evidence="3" id="KW-1133">Transmembrane helix</keyword>
<accession>A0A1N7BS03</accession>
<comment type="similarity">
    <text evidence="1">Belongs to the LytR/CpsA/Psr (LCP) family.</text>
</comment>
<organism evidence="5 6">
    <name type="scientific">Halanaerobium kushneri</name>
    <dbReference type="NCBI Taxonomy" id="56779"/>
    <lineage>
        <taxon>Bacteria</taxon>
        <taxon>Bacillati</taxon>
        <taxon>Bacillota</taxon>
        <taxon>Clostridia</taxon>
        <taxon>Halanaerobiales</taxon>
        <taxon>Halanaerobiaceae</taxon>
        <taxon>Halanaerobium</taxon>
    </lineage>
</organism>
<dbReference type="Gene3D" id="3.40.630.190">
    <property type="entry name" value="LCP protein"/>
    <property type="match status" value="1"/>
</dbReference>
<feature type="compositionally biased region" description="Low complexity" evidence="2">
    <location>
        <begin position="48"/>
        <end position="59"/>
    </location>
</feature>
<feature type="domain" description="Cell envelope-related transcriptional attenuator" evidence="4">
    <location>
        <begin position="299"/>
        <end position="430"/>
    </location>
</feature>
<dbReference type="AlphaFoldDB" id="A0A1N7BS03"/>
<proteinExistence type="inferred from homology"/>